<reference evidence="14" key="1">
    <citation type="journal article" date="2015" name="Nature">
        <title>Complex archaea that bridge the gap between prokaryotes and eukaryotes.</title>
        <authorList>
            <person name="Spang A."/>
            <person name="Saw J.H."/>
            <person name="Jorgensen S.L."/>
            <person name="Zaremba-Niedzwiedzka K."/>
            <person name="Martijn J."/>
            <person name="Lind A.E."/>
            <person name="van Eijk R."/>
            <person name="Schleper C."/>
            <person name="Guy L."/>
            <person name="Ettema T.J."/>
        </authorList>
    </citation>
    <scope>NUCLEOTIDE SEQUENCE</scope>
</reference>
<dbReference type="PANTHER" id="PTHR43808:SF8">
    <property type="entry name" value="PEPTIDASE M20 DIMERISATION DOMAIN-CONTAINING PROTEIN"/>
    <property type="match status" value="1"/>
</dbReference>
<dbReference type="GO" id="GO:0046872">
    <property type="term" value="F:metal ion binding"/>
    <property type="evidence" value="ECO:0007669"/>
    <property type="project" value="UniProtKB-KW"/>
</dbReference>
<dbReference type="InterPro" id="IPR002933">
    <property type="entry name" value="Peptidase_M20"/>
</dbReference>
<keyword evidence="11" id="KW-0170">Cobalt</keyword>
<dbReference type="PROSITE" id="PS00759">
    <property type="entry name" value="ARGE_DAPE_CPG2_2"/>
    <property type="match status" value="1"/>
</dbReference>
<keyword evidence="7" id="KW-0028">Amino-acid biosynthesis</keyword>
<evidence type="ECO:0000256" key="11">
    <source>
        <dbReference type="ARBA" id="ARBA00023285"/>
    </source>
</evidence>
<evidence type="ECO:0000256" key="12">
    <source>
        <dbReference type="ARBA" id="ARBA00051301"/>
    </source>
</evidence>
<dbReference type="InterPro" id="IPR036264">
    <property type="entry name" value="Bact_exopeptidase_dim_dom"/>
</dbReference>
<dbReference type="SUPFAM" id="SSF55031">
    <property type="entry name" value="Bacterial exopeptidase dimerisation domain"/>
    <property type="match status" value="1"/>
</dbReference>
<dbReference type="Pfam" id="PF01546">
    <property type="entry name" value="Peptidase_M20"/>
    <property type="match status" value="1"/>
</dbReference>
<feature type="domain" description="Peptidase M20 dimerisation" evidence="13">
    <location>
        <begin position="171"/>
        <end position="274"/>
    </location>
</feature>
<sequence length="375" mass="40219">MINVLDLTKRLIAMDTVNPPGNEYFAAKYVGGLLEENGFDVEHVPFEGKRIHVIAGKGFSETVLPIVFTGHFDTVPLGAEKWSVDPFGGEEKNGKLYGRGSSDMKSGVAAMVIAAINAFSLGSPEGGVRLVLTAGEELGCQGAKDLIKTYPRLGKASGIVVGEPTANIPAIGHKGGLYLNLSFSGVTAHSSMPHLGENAIYKAAKAISKIEQFDFEVEEDDLLGLPTVNVGKVFGGQNINSVPDYAEFTIDARTTTKVDHDKLLAKIKNELGKEVSIETLTDLIAVSTEEKDPFVQRVYNACGISENTPGYPKALPYLTDGSVLQGAYGGIPTVILGPGQPEMAHQTDEFCYIDKIEKVVEIYTNILLKKNAITQ</sequence>
<keyword evidence="9" id="KW-0378">Hydrolase</keyword>
<organism evidence="14">
    <name type="scientific">marine sediment metagenome</name>
    <dbReference type="NCBI Taxonomy" id="412755"/>
    <lineage>
        <taxon>unclassified sequences</taxon>
        <taxon>metagenomes</taxon>
        <taxon>ecological metagenomes</taxon>
    </lineage>
</organism>
<dbReference type="AlphaFoldDB" id="A0A0F9TVS1"/>
<evidence type="ECO:0000256" key="5">
    <source>
        <dbReference type="ARBA" id="ARBA00011921"/>
    </source>
</evidence>
<keyword evidence="8" id="KW-0479">Metal-binding</keyword>
<dbReference type="GO" id="GO:0009089">
    <property type="term" value="P:lysine biosynthetic process via diaminopimelate"/>
    <property type="evidence" value="ECO:0007669"/>
    <property type="project" value="UniProtKB-UniPathway"/>
</dbReference>
<comment type="caution">
    <text evidence="14">The sequence shown here is derived from an EMBL/GenBank/DDBJ whole genome shotgun (WGS) entry which is preliminary data.</text>
</comment>
<dbReference type="Pfam" id="PF07687">
    <property type="entry name" value="M20_dimer"/>
    <property type="match status" value="1"/>
</dbReference>
<dbReference type="CDD" id="cd08659">
    <property type="entry name" value="M20_ArgE_DapE-like"/>
    <property type="match status" value="1"/>
</dbReference>
<evidence type="ECO:0000256" key="10">
    <source>
        <dbReference type="ARBA" id="ARBA00022833"/>
    </source>
</evidence>
<evidence type="ECO:0000256" key="8">
    <source>
        <dbReference type="ARBA" id="ARBA00022723"/>
    </source>
</evidence>
<dbReference type="PANTHER" id="PTHR43808">
    <property type="entry name" value="ACETYLORNITHINE DEACETYLASE"/>
    <property type="match status" value="1"/>
</dbReference>
<dbReference type="EC" id="3.5.1.18" evidence="5"/>
<comment type="pathway">
    <text evidence="3">Amino-acid biosynthesis; L-lysine biosynthesis via DAP pathway; LL-2,6-diaminopimelate from (S)-tetrahydrodipicolinate (succinylase route): step 3/3.</text>
</comment>
<evidence type="ECO:0000256" key="2">
    <source>
        <dbReference type="ARBA" id="ARBA00001947"/>
    </source>
</evidence>
<dbReference type="InterPro" id="IPR011650">
    <property type="entry name" value="Peptidase_M20_dimer"/>
</dbReference>
<dbReference type="GO" id="GO:0009014">
    <property type="term" value="F:succinyl-diaminopimelate desuccinylase activity"/>
    <property type="evidence" value="ECO:0007669"/>
    <property type="project" value="UniProtKB-EC"/>
</dbReference>
<dbReference type="EMBL" id="LAZR01000185">
    <property type="protein sequence ID" value="KKN83419.1"/>
    <property type="molecule type" value="Genomic_DNA"/>
</dbReference>
<dbReference type="Gene3D" id="3.40.630.10">
    <property type="entry name" value="Zn peptidases"/>
    <property type="match status" value="1"/>
</dbReference>
<dbReference type="InterPro" id="IPR050072">
    <property type="entry name" value="Peptidase_M20A"/>
</dbReference>
<evidence type="ECO:0000256" key="4">
    <source>
        <dbReference type="ARBA" id="ARBA00006247"/>
    </source>
</evidence>
<evidence type="ECO:0000313" key="14">
    <source>
        <dbReference type="EMBL" id="KKN83419.1"/>
    </source>
</evidence>
<evidence type="ECO:0000256" key="3">
    <source>
        <dbReference type="ARBA" id="ARBA00005130"/>
    </source>
</evidence>
<comment type="catalytic activity">
    <reaction evidence="12">
        <text>N-succinyl-(2S,6S)-2,6-diaminopimelate + H2O = (2S,6S)-2,6-diaminopimelate + succinate</text>
        <dbReference type="Rhea" id="RHEA:22608"/>
        <dbReference type="ChEBI" id="CHEBI:15377"/>
        <dbReference type="ChEBI" id="CHEBI:30031"/>
        <dbReference type="ChEBI" id="CHEBI:57609"/>
        <dbReference type="ChEBI" id="CHEBI:58087"/>
        <dbReference type="EC" id="3.5.1.18"/>
    </reaction>
</comment>
<dbReference type="NCBIfam" id="TIGR01910">
    <property type="entry name" value="DapE-ArgE"/>
    <property type="match status" value="1"/>
</dbReference>
<dbReference type="InterPro" id="IPR001261">
    <property type="entry name" value="ArgE/DapE_CS"/>
</dbReference>
<comment type="cofactor">
    <cofactor evidence="1">
        <name>Co(2+)</name>
        <dbReference type="ChEBI" id="CHEBI:48828"/>
    </cofactor>
</comment>
<evidence type="ECO:0000256" key="7">
    <source>
        <dbReference type="ARBA" id="ARBA00022605"/>
    </source>
</evidence>
<evidence type="ECO:0000256" key="6">
    <source>
        <dbReference type="ARBA" id="ARBA00016853"/>
    </source>
</evidence>
<dbReference type="SUPFAM" id="SSF53187">
    <property type="entry name" value="Zn-dependent exopeptidases"/>
    <property type="match status" value="1"/>
</dbReference>
<comment type="cofactor">
    <cofactor evidence="2">
        <name>Zn(2+)</name>
        <dbReference type="ChEBI" id="CHEBI:29105"/>
    </cofactor>
</comment>
<accession>A0A0F9TVS1</accession>
<dbReference type="Gene3D" id="3.30.70.360">
    <property type="match status" value="1"/>
</dbReference>
<evidence type="ECO:0000256" key="1">
    <source>
        <dbReference type="ARBA" id="ARBA00001941"/>
    </source>
</evidence>
<comment type="similarity">
    <text evidence="4">Belongs to the peptidase M20A family.</text>
</comment>
<protein>
    <recommendedName>
        <fullName evidence="6">Probable succinyl-diaminopimelate desuccinylase</fullName>
        <ecNumber evidence="5">3.5.1.18</ecNumber>
    </recommendedName>
</protein>
<evidence type="ECO:0000256" key="9">
    <source>
        <dbReference type="ARBA" id="ARBA00022801"/>
    </source>
</evidence>
<evidence type="ECO:0000259" key="13">
    <source>
        <dbReference type="Pfam" id="PF07687"/>
    </source>
</evidence>
<dbReference type="UniPathway" id="UPA00034">
    <property type="reaction ID" value="UER00021"/>
</dbReference>
<proteinExistence type="inferred from homology"/>
<dbReference type="InterPro" id="IPR010182">
    <property type="entry name" value="ArgE/DapE"/>
</dbReference>
<keyword evidence="10" id="KW-0862">Zinc</keyword>
<gene>
    <name evidence="14" type="ORF">LCGC14_0299540</name>
</gene>
<name>A0A0F9TVS1_9ZZZZ</name>